<proteinExistence type="predicted"/>
<evidence type="ECO:0000256" key="1">
    <source>
        <dbReference type="SAM" id="Phobius"/>
    </source>
</evidence>
<evidence type="ECO:0000313" key="4">
    <source>
        <dbReference type="EMBL" id="MFD2587360.1"/>
    </source>
</evidence>
<feature type="transmembrane region" description="Helical" evidence="1">
    <location>
        <begin position="17"/>
        <end position="35"/>
    </location>
</feature>
<reference evidence="5" key="1">
    <citation type="journal article" date="2019" name="Int. J. Syst. Evol. Microbiol.">
        <title>The Global Catalogue of Microorganisms (GCM) 10K type strain sequencing project: providing services to taxonomists for standard genome sequencing and annotation.</title>
        <authorList>
            <consortium name="The Broad Institute Genomics Platform"/>
            <consortium name="The Broad Institute Genome Sequencing Center for Infectious Disease"/>
            <person name="Wu L."/>
            <person name="Ma J."/>
        </authorList>
    </citation>
    <scope>NUCLEOTIDE SEQUENCE [LARGE SCALE GENOMIC DNA]</scope>
    <source>
        <strain evidence="5">KCTC 52368</strain>
    </source>
</reference>
<keyword evidence="1" id="KW-1133">Transmembrane helix</keyword>
<keyword evidence="5" id="KW-1185">Reference proteome</keyword>
<protein>
    <submittedName>
        <fullName evidence="4">C-type cytochrome domain-containing protein</fullName>
    </submittedName>
</protein>
<feature type="domain" description="Cytochrome C Planctomycete-type" evidence="2">
    <location>
        <begin position="182"/>
        <end position="241"/>
    </location>
</feature>
<name>A0ABW5MVK4_9FLAO</name>
<dbReference type="EMBL" id="JBHULB010000013">
    <property type="protein sequence ID" value="MFD2587360.1"/>
    <property type="molecule type" value="Genomic_DNA"/>
</dbReference>
<dbReference type="PANTHER" id="PTHR35889">
    <property type="entry name" value="CYCLOINULO-OLIGOSACCHARIDE FRUCTANOTRANSFERASE-RELATED"/>
    <property type="match status" value="1"/>
</dbReference>
<comment type="caution">
    <text evidence="4">The sequence shown here is derived from an EMBL/GenBank/DDBJ whole genome shotgun (WGS) entry which is preliminary data.</text>
</comment>
<keyword evidence="1" id="KW-0472">Membrane</keyword>
<feature type="domain" description="DUF2231" evidence="3">
    <location>
        <begin position="14"/>
        <end position="138"/>
    </location>
</feature>
<dbReference type="Proteomes" id="UP001597526">
    <property type="component" value="Unassembled WGS sequence"/>
</dbReference>
<feature type="transmembrane region" description="Helical" evidence="1">
    <location>
        <begin position="82"/>
        <end position="102"/>
    </location>
</feature>
<dbReference type="InterPro" id="IPR011429">
    <property type="entry name" value="Cyt_c_Planctomycete-type"/>
</dbReference>
<keyword evidence="1" id="KW-0812">Transmembrane</keyword>
<evidence type="ECO:0000259" key="2">
    <source>
        <dbReference type="Pfam" id="PF07635"/>
    </source>
</evidence>
<feature type="transmembrane region" description="Helical" evidence="1">
    <location>
        <begin position="47"/>
        <end position="70"/>
    </location>
</feature>
<dbReference type="Pfam" id="PF07635">
    <property type="entry name" value="PSCyt1"/>
    <property type="match status" value="1"/>
</dbReference>
<dbReference type="SUPFAM" id="SSF52047">
    <property type="entry name" value="RNI-like"/>
    <property type="match status" value="1"/>
</dbReference>
<dbReference type="Gene3D" id="3.80.10.10">
    <property type="entry name" value="Ribonuclease Inhibitor"/>
    <property type="match status" value="1"/>
</dbReference>
<evidence type="ECO:0000313" key="5">
    <source>
        <dbReference type="Proteomes" id="UP001597526"/>
    </source>
</evidence>
<accession>A0ABW5MVK4</accession>
<dbReference type="InterPro" id="IPR032675">
    <property type="entry name" value="LRR_dom_sf"/>
</dbReference>
<feature type="transmembrane region" description="Helical" evidence="1">
    <location>
        <begin position="114"/>
        <end position="134"/>
    </location>
</feature>
<dbReference type="RefSeq" id="WP_377766898.1">
    <property type="nucleotide sequence ID" value="NZ_JBHULB010000013.1"/>
</dbReference>
<evidence type="ECO:0000259" key="3">
    <source>
        <dbReference type="Pfam" id="PF09990"/>
    </source>
</evidence>
<dbReference type="InterPro" id="IPR019251">
    <property type="entry name" value="DUF2231_TM"/>
</dbReference>
<dbReference type="Pfam" id="PF09990">
    <property type="entry name" value="DUF2231"/>
    <property type="match status" value="1"/>
</dbReference>
<organism evidence="4 5">
    <name type="scientific">Croceitalea marina</name>
    <dbReference type="NCBI Taxonomy" id="1775166"/>
    <lineage>
        <taxon>Bacteria</taxon>
        <taxon>Pseudomonadati</taxon>
        <taxon>Bacteroidota</taxon>
        <taxon>Flavobacteriia</taxon>
        <taxon>Flavobacteriales</taxon>
        <taxon>Flavobacteriaceae</taxon>
        <taxon>Croceitalea</taxon>
    </lineage>
</organism>
<dbReference type="PANTHER" id="PTHR35889:SF3">
    <property type="entry name" value="F-BOX DOMAIN-CONTAINING PROTEIN"/>
    <property type="match status" value="1"/>
</dbReference>
<gene>
    <name evidence="4" type="ORF">ACFSQJ_10485</name>
</gene>
<sequence>MQETPDILLFLGRFHPLIVHLPIGFLLMAFLLKLFSLRKNHEKLKFALPFTLFLGAISALFACILGYLLSFSGDYAEDALDTHFWFGIATTLAAFLAWALSAKKIKLTKLQNGKSVLTVLLFTVVLLTATGHYGGNLTHGSDYLTTYFPFGKKKNTLLPAPNSVQEAQVYGHLVAPILENKCLSCHNSTKKKGGLSFESSEAMNKGGKTGPVLIAGDTTKSQIIERVTMNPKDEKFMPPEGKTPLDQDEITLLKFWIAQGNGSFDTILNAVNPSEEIERIAAKLLGINSVESDTKELFPKVPEVSNSILNELRLSGFKIRELISKSNLFDISLPAGYLKSEEETTVLLQKLNALKQNILWLSLPENSINDNHLEMIGAFKNLKRLRLEKNKITDTGISHLINLENLEVLNLYQTQVSPSAIEKLLKIPSLKKVYIWETSISKKDVDVLDKDTLEFIL</sequence>